<dbReference type="Proteomes" id="UP001055117">
    <property type="component" value="Unassembled WGS sequence"/>
</dbReference>
<feature type="transmembrane region" description="Helical" evidence="1">
    <location>
        <begin position="12"/>
        <end position="31"/>
    </location>
</feature>
<comment type="caution">
    <text evidence="2">The sequence shown here is derived from an EMBL/GenBank/DDBJ whole genome shotgun (WGS) entry which is preliminary data.</text>
</comment>
<organism evidence="2 3">
    <name type="scientific">Methylobacterium cerastii</name>
    <dbReference type="NCBI Taxonomy" id="932741"/>
    <lineage>
        <taxon>Bacteria</taxon>
        <taxon>Pseudomonadati</taxon>
        <taxon>Pseudomonadota</taxon>
        <taxon>Alphaproteobacteria</taxon>
        <taxon>Hyphomicrobiales</taxon>
        <taxon>Methylobacteriaceae</taxon>
        <taxon>Methylobacterium</taxon>
    </lineage>
</organism>
<protein>
    <recommendedName>
        <fullName evidence="4">DUF4175 domain-containing protein</fullName>
    </recommendedName>
</protein>
<keyword evidence="1" id="KW-0472">Membrane</keyword>
<evidence type="ECO:0000313" key="2">
    <source>
        <dbReference type="EMBL" id="GJD45226.1"/>
    </source>
</evidence>
<dbReference type="RefSeq" id="WP_147752366.1">
    <property type="nucleotide sequence ID" value="NZ_BPQG01000047.1"/>
</dbReference>
<proteinExistence type="predicted"/>
<evidence type="ECO:0008006" key="4">
    <source>
        <dbReference type="Google" id="ProtNLM"/>
    </source>
</evidence>
<gene>
    <name evidence="2" type="ORF">AFCDBAGC_3097</name>
</gene>
<accession>A0ABQ4QIY4</accession>
<evidence type="ECO:0000313" key="3">
    <source>
        <dbReference type="Proteomes" id="UP001055117"/>
    </source>
</evidence>
<keyword evidence="1" id="KW-0812">Transmembrane</keyword>
<reference evidence="2 3" key="1">
    <citation type="journal article" date="2021" name="Front. Microbiol.">
        <title>Comprehensive Comparative Genomics and Phenotyping of Methylobacterium Species.</title>
        <authorList>
            <person name="Alessa O."/>
            <person name="Ogura Y."/>
            <person name="Fujitani Y."/>
            <person name="Takami H."/>
            <person name="Hayashi T."/>
            <person name="Sahin N."/>
            <person name="Tani A."/>
        </authorList>
    </citation>
    <scope>NUCLEOTIDE SEQUENCE [LARGE SCALE GENOMIC DNA]</scope>
    <source>
        <strain evidence="2 3">DSM 23679</strain>
    </source>
</reference>
<keyword evidence="1" id="KW-1133">Transmembrane helix</keyword>
<keyword evidence="3" id="KW-1185">Reference proteome</keyword>
<sequence length="60" mass="6645">MPEDVMGDRAFWLFLAVAIPVLFLPVGIALWKGRNVGPVIALSLAFWPAALALALRTRRR</sequence>
<dbReference type="EMBL" id="BPQG01000047">
    <property type="protein sequence ID" value="GJD45226.1"/>
    <property type="molecule type" value="Genomic_DNA"/>
</dbReference>
<feature type="transmembrane region" description="Helical" evidence="1">
    <location>
        <begin position="37"/>
        <end position="55"/>
    </location>
</feature>
<evidence type="ECO:0000256" key="1">
    <source>
        <dbReference type="SAM" id="Phobius"/>
    </source>
</evidence>
<name>A0ABQ4QIY4_9HYPH</name>